<keyword evidence="7 14" id="KW-1133">Transmembrane helix</keyword>
<evidence type="ECO:0000256" key="5">
    <source>
        <dbReference type="ARBA" id="ARBA00022679"/>
    </source>
</evidence>
<feature type="transmembrane region" description="Helical" evidence="14">
    <location>
        <begin position="58"/>
        <end position="85"/>
    </location>
</feature>
<dbReference type="STRING" id="1054147.F4PU24"/>
<comment type="similarity">
    <text evidence="3">Belongs to the 1-acyl-sn-glycerol-3-phosphate acyltransferase family.</text>
</comment>
<evidence type="ECO:0000256" key="4">
    <source>
        <dbReference type="ARBA" id="ARBA00022516"/>
    </source>
</evidence>
<evidence type="ECO:0000313" key="17">
    <source>
        <dbReference type="Proteomes" id="UP000007797"/>
    </source>
</evidence>
<dbReference type="Pfam" id="PF01553">
    <property type="entry name" value="Acyltransferase"/>
    <property type="match status" value="1"/>
</dbReference>
<evidence type="ECO:0000256" key="6">
    <source>
        <dbReference type="ARBA" id="ARBA00022692"/>
    </source>
</evidence>
<keyword evidence="12" id="KW-0012">Acyltransferase</keyword>
<keyword evidence="8" id="KW-0443">Lipid metabolism</keyword>
<name>F4PU24_CACFS</name>
<feature type="region of interest" description="Disordered" evidence="13">
    <location>
        <begin position="313"/>
        <end position="337"/>
    </location>
</feature>
<dbReference type="Proteomes" id="UP000007797">
    <property type="component" value="Unassembled WGS sequence"/>
</dbReference>
<dbReference type="KEGG" id="dfa:DFA_01678"/>
<keyword evidence="6 14" id="KW-0812">Transmembrane</keyword>
<dbReference type="SUPFAM" id="SSF69593">
    <property type="entry name" value="Glycerol-3-phosphate (1)-acyltransferase"/>
    <property type="match status" value="1"/>
</dbReference>
<keyword evidence="5" id="KW-0808">Transferase</keyword>
<organism evidence="16 17">
    <name type="scientific">Cavenderia fasciculata</name>
    <name type="common">Slime mold</name>
    <name type="synonym">Dictyostelium fasciculatum</name>
    <dbReference type="NCBI Taxonomy" id="261658"/>
    <lineage>
        <taxon>Eukaryota</taxon>
        <taxon>Amoebozoa</taxon>
        <taxon>Evosea</taxon>
        <taxon>Eumycetozoa</taxon>
        <taxon>Dictyostelia</taxon>
        <taxon>Acytosteliales</taxon>
        <taxon>Cavenderiaceae</taxon>
        <taxon>Cavenderia</taxon>
    </lineage>
</organism>
<dbReference type="GeneID" id="14873184"/>
<sequence length="337" mass="38420">MASRFNNNNNNDEQNSGGDDNSIEIDGADIQIPKKPALPLYKLFNYARVHKPYTYKHLLFALWLPVGVGLWPIRVFLTILTYLLLLLVPKSLSFLLKHVLLVLMGFRIKYNGLENLPRVGDPKSGRVIVINHMSDFDPYPVMTIIPYFHTLVAAHISKVPIVGKLYKKMDTIFVDPANKEKARTDVLDGLNKTKMPLLIYPEGGLTNGSKGIMMFNKFVFGLGHGIIPVAMRMNNPWPVNTDYLGSSWMKNFAFWFLVPFHRFELTFLSHMFIAQNETDAEFAKRVQTRIANHLQIEATDYSYSQKKELAKDLSSGKFVPPIDDIETQVSNHSERSD</sequence>
<protein>
    <recommendedName>
        <fullName evidence="15">Phospholipid/glycerol acyltransferase domain-containing protein</fullName>
    </recommendedName>
</protein>
<keyword evidence="17" id="KW-1185">Reference proteome</keyword>
<dbReference type="InterPro" id="IPR002123">
    <property type="entry name" value="Plipid/glycerol_acylTrfase"/>
</dbReference>
<dbReference type="RefSeq" id="XP_004359642.1">
    <property type="nucleotide sequence ID" value="XM_004359585.1"/>
</dbReference>
<accession>F4PU24</accession>
<gene>
    <name evidence="16" type="ORF">DFA_01678</name>
</gene>
<comment type="pathway">
    <text evidence="2">Lipid metabolism.</text>
</comment>
<evidence type="ECO:0000313" key="16">
    <source>
        <dbReference type="EMBL" id="EGG21792.1"/>
    </source>
</evidence>
<dbReference type="GO" id="GO:0008654">
    <property type="term" value="P:phospholipid biosynthetic process"/>
    <property type="evidence" value="ECO:0007669"/>
    <property type="project" value="UniProtKB-KW"/>
</dbReference>
<dbReference type="CDD" id="cd07991">
    <property type="entry name" value="LPLAT_LPCAT1-like"/>
    <property type="match status" value="1"/>
</dbReference>
<dbReference type="SMART" id="SM00563">
    <property type="entry name" value="PlsC"/>
    <property type="match status" value="1"/>
</dbReference>
<dbReference type="AlphaFoldDB" id="F4PU24"/>
<keyword evidence="9 14" id="KW-0472">Membrane</keyword>
<evidence type="ECO:0000256" key="10">
    <source>
        <dbReference type="ARBA" id="ARBA00023209"/>
    </source>
</evidence>
<feature type="region of interest" description="Disordered" evidence="13">
    <location>
        <begin position="1"/>
        <end position="20"/>
    </location>
</feature>
<evidence type="ECO:0000256" key="7">
    <source>
        <dbReference type="ARBA" id="ARBA00022989"/>
    </source>
</evidence>
<proteinExistence type="inferred from homology"/>
<evidence type="ECO:0000256" key="11">
    <source>
        <dbReference type="ARBA" id="ARBA00023264"/>
    </source>
</evidence>
<dbReference type="InterPro" id="IPR045252">
    <property type="entry name" value="LPCAT1-like"/>
</dbReference>
<dbReference type="OrthoDB" id="1854593at2759"/>
<dbReference type="EMBL" id="GL883010">
    <property type="protein sequence ID" value="EGG21792.1"/>
    <property type="molecule type" value="Genomic_DNA"/>
</dbReference>
<evidence type="ECO:0000256" key="13">
    <source>
        <dbReference type="SAM" id="MobiDB-lite"/>
    </source>
</evidence>
<evidence type="ECO:0000256" key="8">
    <source>
        <dbReference type="ARBA" id="ARBA00023098"/>
    </source>
</evidence>
<evidence type="ECO:0000256" key="14">
    <source>
        <dbReference type="SAM" id="Phobius"/>
    </source>
</evidence>
<evidence type="ECO:0000256" key="2">
    <source>
        <dbReference type="ARBA" id="ARBA00005189"/>
    </source>
</evidence>
<dbReference type="GO" id="GO:0005783">
    <property type="term" value="C:endoplasmic reticulum"/>
    <property type="evidence" value="ECO:0007669"/>
    <property type="project" value="TreeGrafter"/>
</dbReference>
<evidence type="ECO:0000256" key="1">
    <source>
        <dbReference type="ARBA" id="ARBA00004370"/>
    </source>
</evidence>
<keyword evidence="10" id="KW-0594">Phospholipid biosynthesis</keyword>
<feature type="domain" description="Phospholipid/glycerol acyltransferase" evidence="15">
    <location>
        <begin position="126"/>
        <end position="234"/>
    </location>
</feature>
<comment type="subcellular location">
    <subcellularLocation>
        <location evidence="1">Membrane</location>
    </subcellularLocation>
</comment>
<dbReference type="GO" id="GO:0008374">
    <property type="term" value="F:O-acyltransferase activity"/>
    <property type="evidence" value="ECO:0007669"/>
    <property type="project" value="InterPro"/>
</dbReference>
<evidence type="ECO:0000259" key="15">
    <source>
        <dbReference type="SMART" id="SM00563"/>
    </source>
</evidence>
<keyword evidence="11" id="KW-1208">Phospholipid metabolism</keyword>
<keyword evidence="4" id="KW-0444">Lipid biosynthesis</keyword>
<dbReference type="PANTHER" id="PTHR23063:SF52">
    <property type="entry name" value="LYSOPHOSPHATIDYLCHOLINE ACYLTRANSFERASE"/>
    <property type="match status" value="1"/>
</dbReference>
<dbReference type="OMA" id="AKCHAIV"/>
<dbReference type="GO" id="GO:0016020">
    <property type="term" value="C:membrane"/>
    <property type="evidence" value="ECO:0007669"/>
    <property type="project" value="UniProtKB-SubCell"/>
</dbReference>
<dbReference type="PANTHER" id="PTHR23063">
    <property type="entry name" value="PHOSPHOLIPID ACYLTRANSFERASE"/>
    <property type="match status" value="1"/>
</dbReference>
<evidence type="ECO:0000256" key="3">
    <source>
        <dbReference type="ARBA" id="ARBA00008655"/>
    </source>
</evidence>
<evidence type="ECO:0000256" key="12">
    <source>
        <dbReference type="ARBA" id="ARBA00023315"/>
    </source>
</evidence>
<reference evidence="17" key="1">
    <citation type="journal article" date="2011" name="Genome Res.">
        <title>Phylogeny-wide analysis of social amoeba genomes highlights ancient origins for complex intercellular communication.</title>
        <authorList>
            <person name="Heidel A.J."/>
            <person name="Lawal H.M."/>
            <person name="Felder M."/>
            <person name="Schilde C."/>
            <person name="Helps N.R."/>
            <person name="Tunggal B."/>
            <person name="Rivero F."/>
            <person name="John U."/>
            <person name="Schleicher M."/>
            <person name="Eichinger L."/>
            <person name="Platzer M."/>
            <person name="Noegel A.A."/>
            <person name="Schaap P."/>
            <person name="Gloeckner G."/>
        </authorList>
    </citation>
    <scope>NUCLEOTIDE SEQUENCE [LARGE SCALE GENOMIC DNA]</scope>
    <source>
        <strain evidence="17">SH3</strain>
    </source>
</reference>
<dbReference type="GO" id="GO:0042171">
    <property type="term" value="F:lysophosphatidic acid acyltransferase activity"/>
    <property type="evidence" value="ECO:0007669"/>
    <property type="project" value="TreeGrafter"/>
</dbReference>
<evidence type="ECO:0000256" key="9">
    <source>
        <dbReference type="ARBA" id="ARBA00023136"/>
    </source>
</evidence>